<evidence type="ECO:0000256" key="1">
    <source>
        <dbReference type="SAM" id="Phobius"/>
    </source>
</evidence>
<feature type="transmembrane region" description="Helical" evidence="1">
    <location>
        <begin position="120"/>
        <end position="139"/>
    </location>
</feature>
<dbReference type="PATRIC" id="fig|1423772.3.peg.2141"/>
<feature type="transmembrane region" description="Helical" evidence="1">
    <location>
        <begin position="12"/>
        <end position="34"/>
    </location>
</feature>
<name>A0A0R2BK22_9LACO</name>
<dbReference type="AlphaFoldDB" id="A0A0R2BK22"/>
<dbReference type="Proteomes" id="UP000051612">
    <property type="component" value="Unassembled WGS sequence"/>
</dbReference>
<gene>
    <name evidence="2" type="ORF">FC48_GL002004</name>
</gene>
<evidence type="ECO:0000313" key="2">
    <source>
        <dbReference type="EMBL" id="KRM75996.1"/>
    </source>
</evidence>
<feature type="transmembrane region" description="Helical" evidence="1">
    <location>
        <begin position="54"/>
        <end position="80"/>
    </location>
</feature>
<reference evidence="2 3" key="1">
    <citation type="journal article" date="2015" name="Genome Announc.">
        <title>Expanding the biotechnology potential of lactobacilli through comparative genomics of 213 strains and associated genera.</title>
        <authorList>
            <person name="Sun Z."/>
            <person name="Harris H.M."/>
            <person name="McCann A."/>
            <person name="Guo C."/>
            <person name="Argimon S."/>
            <person name="Zhang W."/>
            <person name="Yang X."/>
            <person name="Jeffery I.B."/>
            <person name="Cooney J.C."/>
            <person name="Kagawa T.F."/>
            <person name="Liu W."/>
            <person name="Song Y."/>
            <person name="Salvetti E."/>
            <person name="Wrobel A."/>
            <person name="Rasinkangas P."/>
            <person name="Parkhill J."/>
            <person name="Rea M.C."/>
            <person name="O'Sullivan O."/>
            <person name="Ritari J."/>
            <person name="Douillard F.P."/>
            <person name="Paul Ross R."/>
            <person name="Yang R."/>
            <person name="Briner A.E."/>
            <person name="Felis G.E."/>
            <person name="de Vos W.M."/>
            <person name="Barrangou R."/>
            <person name="Klaenhammer T.R."/>
            <person name="Caufield P.W."/>
            <person name="Cui Y."/>
            <person name="Zhang H."/>
            <person name="O'Toole P.W."/>
        </authorList>
    </citation>
    <scope>NUCLEOTIDE SEQUENCE [LARGE SCALE GENOMIC DNA]</scope>
    <source>
        <strain evidence="2 3">DSM 20452</strain>
    </source>
</reference>
<sequence length="169" mass="18248">MFEMSHSGLKLSALTKVGLVFLVVVLSVASIYLITQNVKMPLPADASLEGKNVLNAVTIIGGAIGSLVSFLVTWGIGRLVILASNQGDKEALFLTLVIVNCILSVLTASYVVITEAVFDATYVNNILQILFFGVIYYQLSKQDKRGTLYLTGTYAVLDMLAIVLVMLLK</sequence>
<keyword evidence="1" id="KW-0812">Transmembrane</keyword>
<feature type="transmembrane region" description="Helical" evidence="1">
    <location>
        <begin position="146"/>
        <end position="168"/>
    </location>
</feature>
<protein>
    <submittedName>
        <fullName evidence="2">Uncharacterized protein</fullName>
    </submittedName>
</protein>
<organism evidence="2 3">
    <name type="scientific">Ligilactobacillus murinus DSM 20452 = NBRC 14221</name>
    <dbReference type="NCBI Taxonomy" id="1423772"/>
    <lineage>
        <taxon>Bacteria</taxon>
        <taxon>Bacillati</taxon>
        <taxon>Bacillota</taxon>
        <taxon>Bacilli</taxon>
        <taxon>Lactobacillales</taxon>
        <taxon>Lactobacillaceae</taxon>
        <taxon>Ligilactobacillus</taxon>
    </lineage>
</organism>
<keyword evidence="1" id="KW-0472">Membrane</keyword>
<evidence type="ECO:0000313" key="3">
    <source>
        <dbReference type="Proteomes" id="UP000051612"/>
    </source>
</evidence>
<keyword evidence="1" id="KW-1133">Transmembrane helix</keyword>
<dbReference type="EMBL" id="AYYN01000052">
    <property type="protein sequence ID" value="KRM75996.1"/>
    <property type="molecule type" value="Genomic_DNA"/>
</dbReference>
<comment type="caution">
    <text evidence="2">The sequence shown here is derived from an EMBL/GenBank/DDBJ whole genome shotgun (WGS) entry which is preliminary data.</text>
</comment>
<feature type="transmembrane region" description="Helical" evidence="1">
    <location>
        <begin position="92"/>
        <end position="114"/>
    </location>
</feature>
<proteinExistence type="predicted"/>
<accession>A0A0R2BK22</accession>